<dbReference type="OrthoDB" id="428260at2759"/>
<gene>
    <name evidence="4" type="ORF">EK21DRAFT_94035</name>
</gene>
<reference evidence="4" key="1">
    <citation type="journal article" date="2020" name="Stud. Mycol.">
        <title>101 Dothideomycetes genomes: a test case for predicting lifestyles and emergence of pathogens.</title>
        <authorList>
            <person name="Haridas S."/>
            <person name="Albert R."/>
            <person name="Binder M."/>
            <person name="Bloem J."/>
            <person name="Labutti K."/>
            <person name="Salamov A."/>
            <person name="Andreopoulos B."/>
            <person name="Baker S."/>
            <person name="Barry K."/>
            <person name="Bills G."/>
            <person name="Bluhm B."/>
            <person name="Cannon C."/>
            <person name="Castanera R."/>
            <person name="Culley D."/>
            <person name="Daum C."/>
            <person name="Ezra D."/>
            <person name="Gonzalez J."/>
            <person name="Henrissat B."/>
            <person name="Kuo A."/>
            <person name="Liang C."/>
            <person name="Lipzen A."/>
            <person name="Lutzoni F."/>
            <person name="Magnuson J."/>
            <person name="Mondo S."/>
            <person name="Nolan M."/>
            <person name="Ohm R."/>
            <person name="Pangilinan J."/>
            <person name="Park H.-J."/>
            <person name="Ramirez L."/>
            <person name="Alfaro M."/>
            <person name="Sun H."/>
            <person name="Tritt A."/>
            <person name="Yoshinaga Y."/>
            <person name="Zwiers L.-H."/>
            <person name="Turgeon B."/>
            <person name="Goodwin S."/>
            <person name="Spatafora J."/>
            <person name="Crous P."/>
            <person name="Grigoriev I."/>
        </authorList>
    </citation>
    <scope>NUCLEOTIDE SEQUENCE</scope>
    <source>
        <strain evidence="4">CBS 110217</strain>
    </source>
</reference>
<dbReference type="AlphaFoldDB" id="A0A9P4LHF3"/>
<dbReference type="PANTHER" id="PTHR43283">
    <property type="entry name" value="BETA-LACTAMASE-RELATED"/>
    <property type="match status" value="1"/>
</dbReference>
<evidence type="ECO:0000256" key="1">
    <source>
        <dbReference type="ARBA" id="ARBA00009009"/>
    </source>
</evidence>
<dbReference type="GO" id="GO:0016787">
    <property type="term" value="F:hydrolase activity"/>
    <property type="evidence" value="ECO:0007669"/>
    <property type="project" value="UniProtKB-KW"/>
</dbReference>
<dbReference type="SUPFAM" id="SSF56601">
    <property type="entry name" value="beta-lactamase/transpeptidase-like"/>
    <property type="match status" value="1"/>
</dbReference>
<dbReference type="PANTHER" id="PTHR43283:SF17">
    <property type="entry name" value="(LOVD), PUTATIVE (AFU_ORTHOLOGUE AFUA_5G00920)-RELATED"/>
    <property type="match status" value="1"/>
</dbReference>
<dbReference type="EMBL" id="ML978293">
    <property type="protein sequence ID" value="KAF2024512.1"/>
    <property type="molecule type" value="Genomic_DNA"/>
</dbReference>
<keyword evidence="5" id="KW-1185">Reference proteome</keyword>
<protein>
    <submittedName>
        <fullName evidence="4">Beta-lactamase/transpeptidase-like protein</fullName>
    </submittedName>
</protein>
<dbReference type="InterPro" id="IPR050789">
    <property type="entry name" value="Diverse_Enzym_Activities"/>
</dbReference>
<dbReference type="Gene3D" id="3.40.710.10">
    <property type="entry name" value="DD-peptidase/beta-lactamase superfamily"/>
    <property type="match status" value="2"/>
</dbReference>
<proteinExistence type="inferred from homology"/>
<dbReference type="Proteomes" id="UP000799777">
    <property type="component" value="Unassembled WGS sequence"/>
</dbReference>
<comment type="similarity">
    <text evidence="1">Belongs to the class-A beta-lactamase family.</text>
</comment>
<comment type="caution">
    <text evidence="4">The sequence shown here is derived from an EMBL/GenBank/DDBJ whole genome shotgun (WGS) entry which is preliminary data.</text>
</comment>
<dbReference type="Pfam" id="PF00144">
    <property type="entry name" value="Beta-lactamase"/>
    <property type="match status" value="1"/>
</dbReference>
<feature type="domain" description="Beta-lactamase-related" evidence="3">
    <location>
        <begin position="100"/>
        <end position="310"/>
    </location>
</feature>
<dbReference type="InterPro" id="IPR001466">
    <property type="entry name" value="Beta-lactam-related"/>
</dbReference>
<evidence type="ECO:0000259" key="3">
    <source>
        <dbReference type="Pfam" id="PF00144"/>
    </source>
</evidence>
<name>A0A9P4LHF3_9PLEO</name>
<evidence type="ECO:0000313" key="5">
    <source>
        <dbReference type="Proteomes" id="UP000799777"/>
    </source>
</evidence>
<evidence type="ECO:0000256" key="2">
    <source>
        <dbReference type="ARBA" id="ARBA00022801"/>
    </source>
</evidence>
<accession>A0A9P4LHF3</accession>
<evidence type="ECO:0000313" key="4">
    <source>
        <dbReference type="EMBL" id="KAF2024512.1"/>
    </source>
</evidence>
<keyword evidence="2" id="KW-0378">Hydrolase</keyword>
<organism evidence="4 5">
    <name type="scientific">Setomelanomma holmii</name>
    <dbReference type="NCBI Taxonomy" id="210430"/>
    <lineage>
        <taxon>Eukaryota</taxon>
        <taxon>Fungi</taxon>
        <taxon>Dikarya</taxon>
        <taxon>Ascomycota</taxon>
        <taxon>Pezizomycotina</taxon>
        <taxon>Dothideomycetes</taxon>
        <taxon>Pleosporomycetidae</taxon>
        <taxon>Pleosporales</taxon>
        <taxon>Pleosporineae</taxon>
        <taxon>Phaeosphaeriaceae</taxon>
        <taxon>Setomelanomma</taxon>
    </lineage>
</organism>
<sequence>MSFQPHIDDACERAVTPGPDRVLAGVALAAVVTRGKGTRSAVHIPFALIERWDVVKTKSHATPNVFQYPSIRDNANACITDEHAAPPDFKAAYGTLQLDPASPPVTTKTVMWTASCNKLATIIAVLQCVERGLFALDYPADVNRLLPEWNDPEILTGFTEDSKPIVQPAKQKITLRQLLTHTSWVYGGGLDLAGLMLARATKATLEAYMRRNIFDVLGMNDAPFGPLEHNNMAENLMSMTSRVDTGLVDGYTPGALETPIEPQDEYGGAGLFSTADDFLKLLKSVLHDGKLLKSESIDLMFTPALSVAQRESQNAWLSNPVVAAIMTPGESLVGTLGAGEWVHGIGGMIRLHEGDDGLKPGTMHWGGAPNLKSWIDRTGGTCGFFGPQLLPSG</sequence>
<dbReference type="InterPro" id="IPR012338">
    <property type="entry name" value="Beta-lactam/transpept-like"/>
</dbReference>